<dbReference type="OrthoDB" id="7449965at2759"/>
<reference evidence="11" key="1">
    <citation type="submission" date="2025-08" db="UniProtKB">
        <authorList>
            <consortium name="RefSeq"/>
        </authorList>
    </citation>
    <scope>IDENTIFICATION</scope>
</reference>
<feature type="chain" id="PRO_5028806983" evidence="8">
    <location>
        <begin position="21"/>
        <end position="487"/>
    </location>
</feature>
<evidence type="ECO:0000256" key="2">
    <source>
        <dbReference type="ARBA" id="ARBA00022525"/>
    </source>
</evidence>
<comment type="caution">
    <text evidence="7">Lacks conserved residue(s) required for the propagation of feature annotation.</text>
</comment>
<name>A0A7E5VJE4_TRINI</name>
<dbReference type="GeneID" id="113494313"/>
<organism evidence="10 11">
    <name type="scientific">Trichoplusia ni</name>
    <name type="common">Cabbage looper</name>
    <dbReference type="NCBI Taxonomy" id="7111"/>
    <lineage>
        <taxon>Eukaryota</taxon>
        <taxon>Metazoa</taxon>
        <taxon>Ecdysozoa</taxon>
        <taxon>Arthropoda</taxon>
        <taxon>Hexapoda</taxon>
        <taxon>Insecta</taxon>
        <taxon>Pterygota</taxon>
        <taxon>Neoptera</taxon>
        <taxon>Endopterygota</taxon>
        <taxon>Lepidoptera</taxon>
        <taxon>Glossata</taxon>
        <taxon>Ditrysia</taxon>
        <taxon>Noctuoidea</taxon>
        <taxon>Noctuidae</taxon>
        <taxon>Plusiinae</taxon>
        <taxon>Trichoplusia</taxon>
    </lineage>
</organism>
<feature type="signal peptide" evidence="8">
    <location>
        <begin position="1"/>
        <end position="20"/>
    </location>
</feature>
<comment type="similarity">
    <text evidence="6 7">Belongs to the protease inhibitor I19 family.</text>
</comment>
<evidence type="ECO:0000259" key="9">
    <source>
        <dbReference type="PROSITE" id="PS51446"/>
    </source>
</evidence>
<proteinExistence type="inferred from homology"/>
<dbReference type="PROSITE" id="PS51446">
    <property type="entry name" value="PACIFASTIN"/>
    <property type="match status" value="2"/>
</dbReference>
<feature type="disulfide bond" evidence="7">
    <location>
        <begin position="391"/>
        <end position="406"/>
    </location>
</feature>
<feature type="disulfide bond" evidence="7">
    <location>
        <begin position="472"/>
        <end position="482"/>
    </location>
</feature>
<evidence type="ECO:0000313" key="10">
    <source>
        <dbReference type="Proteomes" id="UP000322000"/>
    </source>
</evidence>
<feature type="disulfide bond" evidence="7">
    <location>
        <begin position="469"/>
        <end position="487"/>
    </location>
</feature>
<evidence type="ECO:0000256" key="3">
    <source>
        <dbReference type="ARBA" id="ARBA00022690"/>
    </source>
</evidence>
<keyword evidence="8" id="KW-0732">Signal</keyword>
<dbReference type="InterPro" id="IPR036201">
    <property type="entry name" value="Pacifastin_dom_sf"/>
</dbReference>
<evidence type="ECO:0000256" key="7">
    <source>
        <dbReference type="PROSITE-ProRule" id="PRU00776"/>
    </source>
</evidence>
<sequence>MIKMELKPLFLLFHVPFVTMLGHEKPVAEKVWSERCTRNTIALNDCNWCHCDAKSQYSCHARVCNEVDMFGHFNDAIREMDVGMEGRGVWRSDDSACEAGVHYRKGELLCVCTEDGTWPNPVCRDIFQVLHAVEVTDHEQPTMNQSCQATKLYLVGCNVCYCPSTERLDSNLCTKRKCSVSENVERSHTGSELVEEIYATCTPTKRYRLGCQTCVCLRNNRLLCDNCTATENINMIVMQNTACSNKNPSVTFKKDCNFCHCDKKETIYCTAKKCLHNHTEIRLPKMKYEEVNPSSDDYNCVPGSKYDKECNTCHCFMIDGVKYFGCTLKSCSRTEGSKHDCVEGTTYQVNCLICHCDFNNGVKTEYCTIDESCKADDNDKLKALSSMHGYCEPMHFYQQECNKCRCMADGKTVACTSKLCIKKKKKDEPLVFKSRAGEAEGDENMIMEFIPFIQKDNFCPRGHTYSVDCNVCYCMESGNAICTTKQC</sequence>
<feature type="domain" description="Pacifastin" evidence="9">
    <location>
        <begin position="456"/>
        <end position="487"/>
    </location>
</feature>
<dbReference type="InterPro" id="IPR008037">
    <property type="entry name" value="Pacifastin_dom"/>
</dbReference>
<dbReference type="KEGG" id="tnl:113494313"/>
<evidence type="ECO:0000256" key="5">
    <source>
        <dbReference type="ARBA" id="ARBA00023157"/>
    </source>
</evidence>
<comment type="subcellular location">
    <subcellularLocation>
        <location evidence="1">Secreted</location>
    </subcellularLocation>
</comment>
<dbReference type="GO" id="GO:0004867">
    <property type="term" value="F:serine-type endopeptidase inhibitor activity"/>
    <property type="evidence" value="ECO:0007669"/>
    <property type="project" value="UniProtKB-UniRule"/>
</dbReference>
<keyword evidence="10" id="KW-1185">Reference proteome</keyword>
<dbReference type="Pfam" id="PF05375">
    <property type="entry name" value="Pacifastin_I"/>
    <property type="match status" value="2"/>
</dbReference>
<dbReference type="RefSeq" id="XP_026728404.1">
    <property type="nucleotide sequence ID" value="XM_026872603.1"/>
</dbReference>
<protein>
    <submittedName>
        <fullName evidence="11">Uncharacterized protein LOC113494313 isoform X1</fullName>
    </submittedName>
</protein>
<feature type="disulfide bond" evidence="7">
    <location>
        <begin position="459"/>
        <end position="474"/>
    </location>
</feature>
<dbReference type="GO" id="GO:0005576">
    <property type="term" value="C:extracellular region"/>
    <property type="evidence" value="ECO:0007669"/>
    <property type="project" value="UniProtKB-SubCell"/>
</dbReference>
<dbReference type="AlphaFoldDB" id="A0A7E5VJE4"/>
<keyword evidence="5 7" id="KW-1015">Disulfide bond</keyword>
<dbReference type="InParanoid" id="A0A7E5VJE4"/>
<evidence type="ECO:0000256" key="6">
    <source>
        <dbReference type="ARBA" id="ARBA00029459"/>
    </source>
</evidence>
<keyword evidence="3 7" id="KW-0646">Protease inhibitor</keyword>
<dbReference type="Proteomes" id="UP000322000">
    <property type="component" value="Chromosome 5"/>
</dbReference>
<evidence type="ECO:0000256" key="4">
    <source>
        <dbReference type="ARBA" id="ARBA00022900"/>
    </source>
</evidence>
<feature type="domain" description="Pacifastin" evidence="9">
    <location>
        <begin position="388"/>
        <end position="423"/>
    </location>
</feature>
<keyword evidence="2" id="KW-0964">Secreted</keyword>
<evidence type="ECO:0000256" key="1">
    <source>
        <dbReference type="ARBA" id="ARBA00004613"/>
    </source>
</evidence>
<feature type="site" description="Reactive bond" evidence="7">
    <location>
        <begin position="417"/>
        <end position="418"/>
    </location>
</feature>
<gene>
    <name evidence="11" type="primary">LOC113494313</name>
</gene>
<feature type="site" description="Reactive bond" evidence="7">
    <location>
        <begin position="484"/>
        <end position="485"/>
    </location>
</feature>
<dbReference type="SUPFAM" id="SSF57283">
    <property type="entry name" value="PMP inhibitors"/>
    <property type="match status" value="4"/>
</dbReference>
<keyword evidence="4 7" id="KW-0722">Serine protease inhibitor</keyword>
<accession>A0A7E5VJE4</accession>
<evidence type="ECO:0000313" key="11">
    <source>
        <dbReference type="RefSeq" id="XP_026728404.1"/>
    </source>
</evidence>
<evidence type="ECO:0000256" key="8">
    <source>
        <dbReference type="SAM" id="SignalP"/>
    </source>
</evidence>